<accession>A0A1F6TJY3</accession>
<dbReference type="SUPFAM" id="SSF159894">
    <property type="entry name" value="YgaC/TfoX-N like"/>
    <property type="match status" value="1"/>
</dbReference>
<evidence type="ECO:0000313" key="4">
    <source>
        <dbReference type="Proteomes" id="UP000178885"/>
    </source>
</evidence>
<proteinExistence type="predicted"/>
<organism evidence="3 4">
    <name type="scientific">Candidatus Muproteobacteria bacterium RBG_16_65_34</name>
    <dbReference type="NCBI Taxonomy" id="1817760"/>
    <lineage>
        <taxon>Bacteria</taxon>
        <taxon>Pseudomonadati</taxon>
        <taxon>Pseudomonadota</taxon>
        <taxon>Candidatus Muproteobacteria</taxon>
    </lineage>
</organism>
<comment type="caution">
    <text evidence="3">The sequence shown here is derived from an EMBL/GenBank/DDBJ whole genome shotgun (WGS) entry which is preliminary data.</text>
</comment>
<reference evidence="3 4" key="1">
    <citation type="journal article" date="2016" name="Nat. Commun.">
        <title>Thousands of microbial genomes shed light on interconnected biogeochemical processes in an aquifer system.</title>
        <authorList>
            <person name="Anantharaman K."/>
            <person name="Brown C.T."/>
            <person name="Hug L.A."/>
            <person name="Sharon I."/>
            <person name="Castelle C.J."/>
            <person name="Probst A.J."/>
            <person name="Thomas B.C."/>
            <person name="Singh A."/>
            <person name="Wilkins M.J."/>
            <person name="Karaoz U."/>
            <person name="Brodie E.L."/>
            <person name="Williams K.H."/>
            <person name="Hubbard S.S."/>
            <person name="Banfield J.F."/>
        </authorList>
    </citation>
    <scope>NUCLEOTIDE SEQUENCE [LARGE SCALE GENOMIC DNA]</scope>
</reference>
<sequence>MSYDEKLAARVRRALNRKQGLSERKMFGGICFMLNGNMCGGVLDDELIVRVLPDEYEAAMKRPHTRAFDFTGKPMKGFVVVSPDGCRSDAALKDWVAVGARCARALPAKGAKKRSRKKQLRAGVATPTLIRR</sequence>
<evidence type="ECO:0000313" key="3">
    <source>
        <dbReference type="EMBL" id="OGI45386.1"/>
    </source>
</evidence>
<protein>
    <recommendedName>
        <fullName evidence="2">TfoX N-terminal domain-containing protein</fullName>
    </recommendedName>
</protein>
<gene>
    <name evidence="3" type="ORF">A2151_06860</name>
</gene>
<dbReference type="Pfam" id="PF04993">
    <property type="entry name" value="TfoX_N"/>
    <property type="match status" value="1"/>
</dbReference>
<dbReference type="Gene3D" id="3.30.1460.30">
    <property type="entry name" value="YgaC/TfoX-N like chaperone"/>
    <property type="match status" value="1"/>
</dbReference>
<dbReference type="STRING" id="1817760.A2151_06860"/>
<feature type="compositionally biased region" description="Basic residues" evidence="1">
    <location>
        <begin position="111"/>
        <end position="120"/>
    </location>
</feature>
<dbReference type="InterPro" id="IPR007076">
    <property type="entry name" value="TfoX_N"/>
</dbReference>
<feature type="region of interest" description="Disordered" evidence="1">
    <location>
        <begin position="111"/>
        <end position="132"/>
    </location>
</feature>
<dbReference type="Proteomes" id="UP000178885">
    <property type="component" value="Unassembled WGS sequence"/>
</dbReference>
<feature type="domain" description="TfoX N-terminal" evidence="2">
    <location>
        <begin position="19"/>
        <end position="99"/>
    </location>
</feature>
<evidence type="ECO:0000259" key="2">
    <source>
        <dbReference type="Pfam" id="PF04993"/>
    </source>
</evidence>
<dbReference type="AlphaFoldDB" id="A0A1F6TJY3"/>
<name>A0A1F6TJY3_9PROT</name>
<evidence type="ECO:0000256" key="1">
    <source>
        <dbReference type="SAM" id="MobiDB-lite"/>
    </source>
</evidence>
<dbReference type="EMBL" id="MFSU01000108">
    <property type="protein sequence ID" value="OGI45386.1"/>
    <property type="molecule type" value="Genomic_DNA"/>
</dbReference>